<comment type="caution">
    <text evidence="1">The sequence shown here is derived from an EMBL/GenBank/DDBJ whole genome shotgun (WGS) entry which is preliminary data.</text>
</comment>
<evidence type="ECO:0000313" key="1">
    <source>
        <dbReference type="EMBL" id="KAK4362044.1"/>
    </source>
</evidence>
<evidence type="ECO:0000313" key="2">
    <source>
        <dbReference type="Proteomes" id="UP001291623"/>
    </source>
</evidence>
<gene>
    <name evidence="1" type="ORF">RND71_017285</name>
</gene>
<dbReference type="Proteomes" id="UP001291623">
    <property type="component" value="Unassembled WGS sequence"/>
</dbReference>
<proteinExistence type="predicted"/>
<accession>A0AAE1S379</accession>
<dbReference type="PANTHER" id="PTHR33022">
    <property type="entry name" value="DUF1985 DOMAIN-CONTAINING PROTEIN"/>
    <property type="match status" value="1"/>
</dbReference>
<keyword evidence="2" id="KW-1185">Reference proteome</keyword>
<protein>
    <recommendedName>
        <fullName evidence="3">Ubiquitin-like protease family profile domain-containing protein</fullName>
    </recommendedName>
</protein>
<organism evidence="1 2">
    <name type="scientific">Anisodus tanguticus</name>
    <dbReference type="NCBI Taxonomy" id="243964"/>
    <lineage>
        <taxon>Eukaryota</taxon>
        <taxon>Viridiplantae</taxon>
        <taxon>Streptophyta</taxon>
        <taxon>Embryophyta</taxon>
        <taxon>Tracheophyta</taxon>
        <taxon>Spermatophyta</taxon>
        <taxon>Magnoliopsida</taxon>
        <taxon>eudicotyledons</taxon>
        <taxon>Gunneridae</taxon>
        <taxon>Pentapetalae</taxon>
        <taxon>asterids</taxon>
        <taxon>lamiids</taxon>
        <taxon>Solanales</taxon>
        <taxon>Solanaceae</taxon>
        <taxon>Solanoideae</taxon>
        <taxon>Hyoscyameae</taxon>
        <taxon>Anisodus</taxon>
    </lineage>
</organism>
<evidence type="ECO:0008006" key="3">
    <source>
        <dbReference type="Google" id="ProtNLM"/>
    </source>
</evidence>
<dbReference type="EMBL" id="JAVYJV010000009">
    <property type="protein sequence ID" value="KAK4362044.1"/>
    <property type="molecule type" value="Genomic_DNA"/>
</dbReference>
<dbReference type="PANTHER" id="PTHR33022:SF21">
    <property type="entry name" value="UBIQUITIN-LIKE PROTEASE FAMILY PROFILE DOMAIN-CONTAINING PROTEIN"/>
    <property type="match status" value="1"/>
</dbReference>
<sequence length="457" mass="51413">MRLMLVLQKKCIHRSDDKEDVGSSKKRKLMLRNIVPSSVEKTTLKLPAFEHVPEKEEIQKDVNYPPARNLNTKHSAIKSSNELRLLRRDYNLLNNEDHYNRDGLGDDRFEKDDISLAGDRMGDHLADKDKNSKVDDLFGPFDMVDVGLKEGDHVSDDAVDECVKIGDDVGDNVGKISGNEVDWYVVHDIEFSKFTQPDSVKNDMTMKEVDNVVVDDAADECAKVVDDVEWSTIHDELGVGKNCGDELENHVADEEKSVMEEVYLSTIPDIEFSKFTQSCSDKSVGAGAEKNVMITNVEKNMEEASAGLGKCVVILDDTPIVARRSRKKAKACDLPYVTNFEFGGSNVRARVVLSTKPIFFIKHPFEISIESEIDLNLTKKYINFIARSLRVKEKSDGIPTVDSFENRMVAGLPTQDNTDCDIFVVAFDEYLIEGREISKGVNDIDVVRSRYSALLWD</sequence>
<dbReference type="AlphaFoldDB" id="A0AAE1S379"/>
<name>A0AAE1S379_9SOLA</name>
<reference evidence="1" key="1">
    <citation type="submission" date="2023-12" db="EMBL/GenBank/DDBJ databases">
        <title>Genome assembly of Anisodus tanguticus.</title>
        <authorList>
            <person name="Wang Y.-J."/>
        </authorList>
    </citation>
    <scope>NUCLEOTIDE SEQUENCE</scope>
    <source>
        <strain evidence="1">KB-2021</strain>
        <tissue evidence="1">Leaf</tissue>
    </source>
</reference>